<proteinExistence type="predicted"/>
<comment type="caution">
    <text evidence="2">The sequence shown here is derived from an EMBL/GenBank/DDBJ whole genome shotgun (WGS) entry which is preliminary data.</text>
</comment>
<keyword evidence="3" id="KW-1185">Reference proteome</keyword>
<accession>A0ABT3JCQ6</accession>
<dbReference type="EMBL" id="JAPDOB010000001">
    <property type="protein sequence ID" value="MCW3796860.1"/>
    <property type="molecule type" value="Genomic_DNA"/>
</dbReference>
<gene>
    <name evidence="2" type="ORF">OMW55_03450</name>
</gene>
<keyword evidence="1" id="KW-0472">Membrane</keyword>
<feature type="transmembrane region" description="Helical" evidence="1">
    <location>
        <begin position="7"/>
        <end position="27"/>
    </location>
</feature>
<sequence>MQWWRANAGWATLGLTLALCIAGLAFGVSAMEVLGVFLFGLVLTTVNSLKRKGE</sequence>
<protein>
    <submittedName>
        <fullName evidence="2">Uncharacterized protein</fullName>
    </submittedName>
</protein>
<evidence type="ECO:0000256" key="1">
    <source>
        <dbReference type="SAM" id="Phobius"/>
    </source>
</evidence>
<dbReference type="Proteomes" id="UP001526246">
    <property type="component" value="Unassembled WGS sequence"/>
</dbReference>
<evidence type="ECO:0000313" key="2">
    <source>
        <dbReference type="EMBL" id="MCW3796860.1"/>
    </source>
</evidence>
<keyword evidence="1" id="KW-0812">Transmembrane</keyword>
<organism evidence="2 3">
    <name type="scientific">Sphingomonas arvum</name>
    <dbReference type="NCBI Taxonomy" id="2992113"/>
    <lineage>
        <taxon>Bacteria</taxon>
        <taxon>Pseudomonadati</taxon>
        <taxon>Pseudomonadota</taxon>
        <taxon>Alphaproteobacteria</taxon>
        <taxon>Sphingomonadales</taxon>
        <taxon>Sphingomonadaceae</taxon>
        <taxon>Sphingomonas</taxon>
    </lineage>
</organism>
<evidence type="ECO:0000313" key="3">
    <source>
        <dbReference type="Proteomes" id="UP001526246"/>
    </source>
</evidence>
<reference evidence="2 3" key="1">
    <citation type="submission" date="2022-10" db="EMBL/GenBank/DDBJ databases">
        <title>Sphingomonas sp.</title>
        <authorList>
            <person name="Jin C."/>
        </authorList>
    </citation>
    <scope>NUCLEOTIDE SEQUENCE [LARGE SCALE GENOMIC DNA]</scope>
    <source>
        <strain evidence="2 3">BN140010</strain>
    </source>
</reference>
<dbReference type="RefSeq" id="WP_264880839.1">
    <property type="nucleotide sequence ID" value="NZ_JAPDOB010000001.1"/>
</dbReference>
<keyword evidence="1" id="KW-1133">Transmembrane helix</keyword>
<name>A0ABT3JCQ6_9SPHN</name>